<name>A0ACD3AGW8_9AGAR</name>
<proteinExistence type="predicted"/>
<feature type="non-terminal residue" evidence="1">
    <location>
        <position position="1"/>
    </location>
</feature>
<dbReference type="EMBL" id="ML208447">
    <property type="protein sequence ID" value="TFK65133.1"/>
    <property type="molecule type" value="Genomic_DNA"/>
</dbReference>
<reference evidence="1 2" key="1">
    <citation type="journal article" date="2019" name="Nat. Ecol. Evol.">
        <title>Megaphylogeny resolves global patterns of mushroom evolution.</title>
        <authorList>
            <person name="Varga T."/>
            <person name="Krizsan K."/>
            <person name="Foldi C."/>
            <person name="Dima B."/>
            <person name="Sanchez-Garcia M."/>
            <person name="Sanchez-Ramirez S."/>
            <person name="Szollosi G.J."/>
            <person name="Szarkandi J.G."/>
            <person name="Papp V."/>
            <person name="Albert L."/>
            <person name="Andreopoulos W."/>
            <person name="Angelini C."/>
            <person name="Antonin V."/>
            <person name="Barry K.W."/>
            <person name="Bougher N.L."/>
            <person name="Buchanan P."/>
            <person name="Buyck B."/>
            <person name="Bense V."/>
            <person name="Catcheside P."/>
            <person name="Chovatia M."/>
            <person name="Cooper J."/>
            <person name="Damon W."/>
            <person name="Desjardin D."/>
            <person name="Finy P."/>
            <person name="Geml J."/>
            <person name="Haridas S."/>
            <person name="Hughes K."/>
            <person name="Justo A."/>
            <person name="Karasinski D."/>
            <person name="Kautmanova I."/>
            <person name="Kiss B."/>
            <person name="Kocsube S."/>
            <person name="Kotiranta H."/>
            <person name="LaButti K.M."/>
            <person name="Lechner B.E."/>
            <person name="Liimatainen K."/>
            <person name="Lipzen A."/>
            <person name="Lukacs Z."/>
            <person name="Mihaltcheva S."/>
            <person name="Morgado L.N."/>
            <person name="Niskanen T."/>
            <person name="Noordeloos M.E."/>
            <person name="Ohm R.A."/>
            <person name="Ortiz-Santana B."/>
            <person name="Ovrebo C."/>
            <person name="Racz N."/>
            <person name="Riley R."/>
            <person name="Savchenko A."/>
            <person name="Shiryaev A."/>
            <person name="Soop K."/>
            <person name="Spirin V."/>
            <person name="Szebenyi C."/>
            <person name="Tomsovsky M."/>
            <person name="Tulloss R.E."/>
            <person name="Uehling J."/>
            <person name="Grigoriev I.V."/>
            <person name="Vagvolgyi C."/>
            <person name="Papp T."/>
            <person name="Martin F.M."/>
            <person name="Miettinen O."/>
            <person name="Hibbett D.S."/>
            <person name="Nagy L.G."/>
        </authorList>
    </citation>
    <scope>NUCLEOTIDE SEQUENCE [LARGE SCALE GENOMIC DNA]</scope>
    <source>
        <strain evidence="1 2">NL-1719</strain>
    </source>
</reference>
<sequence>PPTYNSSVDPDERRRLSSSPPPLPPKMPFGIKPTNFLYIHRKHDSIKESVAIDPTLMIPSVLLPPLPLGQVRENLKVESTHGSINLDIWLVPGATESLNTILRGRAVLAVKSEHGSINTQLVIPGPRPPIHLTLTNQNGSIQAHLPRSFTGLIFISTRHGSVKFSDSLQSQLTPFGEMKNERKYFLGDLATWADPNSEWVGDELVLTTTHGSIKVAYEDGNGEGFGGSAYSRGGSSSRQRGSRSPRQGFFERVFAMGS</sequence>
<gene>
    <name evidence="1" type="ORF">BDN72DRAFT_773752</name>
</gene>
<accession>A0ACD3AGW8</accession>
<keyword evidence="2" id="KW-1185">Reference proteome</keyword>
<evidence type="ECO:0000313" key="2">
    <source>
        <dbReference type="Proteomes" id="UP000308600"/>
    </source>
</evidence>
<organism evidence="1 2">
    <name type="scientific">Pluteus cervinus</name>
    <dbReference type="NCBI Taxonomy" id="181527"/>
    <lineage>
        <taxon>Eukaryota</taxon>
        <taxon>Fungi</taxon>
        <taxon>Dikarya</taxon>
        <taxon>Basidiomycota</taxon>
        <taxon>Agaricomycotina</taxon>
        <taxon>Agaricomycetes</taxon>
        <taxon>Agaricomycetidae</taxon>
        <taxon>Agaricales</taxon>
        <taxon>Pluteineae</taxon>
        <taxon>Pluteaceae</taxon>
        <taxon>Pluteus</taxon>
    </lineage>
</organism>
<protein>
    <submittedName>
        <fullName evidence="1">Uncharacterized protein</fullName>
    </submittedName>
</protein>
<evidence type="ECO:0000313" key="1">
    <source>
        <dbReference type="EMBL" id="TFK65133.1"/>
    </source>
</evidence>
<dbReference type="Proteomes" id="UP000308600">
    <property type="component" value="Unassembled WGS sequence"/>
</dbReference>